<evidence type="ECO:0000313" key="3">
    <source>
        <dbReference type="EMBL" id="AMD18669.1"/>
    </source>
</evidence>
<accession>A0A109UW90</accession>
<dbReference type="RefSeq" id="XP_017985665.1">
    <property type="nucleotide sequence ID" value="XM_018130239.1"/>
</dbReference>
<evidence type="ECO:0000256" key="2">
    <source>
        <dbReference type="SAM" id="MobiDB-lite"/>
    </source>
</evidence>
<dbReference type="AlphaFoldDB" id="A0A109UW90"/>
<protein>
    <submittedName>
        <fullName evidence="3">HBL233Wp</fullName>
    </submittedName>
</protein>
<dbReference type="GO" id="GO:0000794">
    <property type="term" value="C:condensed nuclear chromosome"/>
    <property type="evidence" value="ECO:0007669"/>
    <property type="project" value="InterPro"/>
</dbReference>
<keyword evidence="1" id="KW-0175">Coiled coil</keyword>
<dbReference type="GO" id="GO:0007131">
    <property type="term" value="P:reciprocal meiotic recombination"/>
    <property type="evidence" value="ECO:0007669"/>
    <property type="project" value="InterPro"/>
</dbReference>
<sequence length="250" mass="28730">MTDRLATSDTENGSSPLKHLDDTDRQILEWAGKLEMESIDLREKAGDLLSELRKRCNELNVTQKGIVDWKNTMNDELTSFKEEVLRALQDKHKVLLGEIRKTQNSGGSGSRSKSTVQLPPLSAGEMDKFSSRIIKSFETRQNRWLKEFQSTQQVLYNVTVQMDRVTEVLGNMSRDLQNLTERQVTLEQELVNQRYEHNQHNLSTPPPSFVASRKRSASPTPRGVTLSKTRDKVNKTRYIIPWEDISDQEL</sequence>
<feature type="compositionally biased region" description="Polar residues" evidence="2">
    <location>
        <begin position="1"/>
        <end position="15"/>
    </location>
</feature>
<name>A0A109UW90_9SACH</name>
<dbReference type="STRING" id="45286.A0A109UW90"/>
<feature type="region of interest" description="Disordered" evidence="2">
    <location>
        <begin position="1"/>
        <end position="20"/>
    </location>
</feature>
<organism evidence="3 4">
    <name type="scientific">Eremothecium sinecaudum</name>
    <dbReference type="NCBI Taxonomy" id="45286"/>
    <lineage>
        <taxon>Eukaryota</taxon>
        <taxon>Fungi</taxon>
        <taxon>Dikarya</taxon>
        <taxon>Ascomycota</taxon>
        <taxon>Saccharomycotina</taxon>
        <taxon>Saccharomycetes</taxon>
        <taxon>Saccharomycetales</taxon>
        <taxon>Saccharomycetaceae</taxon>
        <taxon>Eremothecium</taxon>
    </lineage>
</organism>
<evidence type="ECO:0000313" key="4">
    <source>
        <dbReference type="Proteomes" id="UP000243052"/>
    </source>
</evidence>
<dbReference type="Proteomes" id="UP000243052">
    <property type="component" value="Chromosome ii"/>
</dbReference>
<dbReference type="EMBL" id="CP014242">
    <property type="protein sequence ID" value="AMD18669.1"/>
    <property type="molecule type" value="Genomic_DNA"/>
</dbReference>
<keyword evidence="4" id="KW-1185">Reference proteome</keyword>
<gene>
    <name evidence="3" type="ORF">AW171_hschr2181</name>
</gene>
<dbReference type="Pfam" id="PF09074">
    <property type="entry name" value="Mer2"/>
    <property type="match status" value="1"/>
</dbReference>
<evidence type="ECO:0000256" key="1">
    <source>
        <dbReference type="SAM" id="Coils"/>
    </source>
</evidence>
<feature type="region of interest" description="Disordered" evidence="2">
    <location>
        <begin position="100"/>
        <end position="122"/>
    </location>
</feature>
<dbReference type="OrthoDB" id="3997928at2759"/>
<proteinExistence type="predicted"/>
<reference evidence="3 4" key="1">
    <citation type="submission" date="2016-01" db="EMBL/GenBank/DDBJ databases">
        <title>Genome sequence of the yeast Holleya sinecauda.</title>
        <authorList>
            <person name="Dietrich F.S."/>
        </authorList>
    </citation>
    <scope>NUCLEOTIDE SEQUENCE [LARGE SCALE GENOMIC DNA]</scope>
    <source>
        <strain evidence="3 4">ATCC 58844</strain>
    </source>
</reference>
<feature type="coiled-coil region" evidence="1">
    <location>
        <begin position="162"/>
        <end position="196"/>
    </location>
</feature>
<dbReference type="GeneID" id="28721818"/>
<dbReference type="InterPro" id="IPR015159">
    <property type="entry name" value="Rec107"/>
</dbReference>
<feature type="compositionally biased region" description="Polar residues" evidence="2">
    <location>
        <begin position="102"/>
        <end position="117"/>
    </location>
</feature>
<feature type="region of interest" description="Disordered" evidence="2">
    <location>
        <begin position="196"/>
        <end position="228"/>
    </location>
</feature>